<comment type="similarity">
    <text evidence="2">Belongs to the eukaryotic/archaeal RNase P protein component 3 family.</text>
</comment>
<organism evidence="4 5">
    <name type="scientific">Chrysodeixis includens</name>
    <name type="common">Soybean looper</name>
    <name type="synonym">Pseudoplusia includens</name>
    <dbReference type="NCBI Taxonomy" id="689277"/>
    <lineage>
        <taxon>Eukaryota</taxon>
        <taxon>Metazoa</taxon>
        <taxon>Ecdysozoa</taxon>
        <taxon>Arthropoda</taxon>
        <taxon>Hexapoda</taxon>
        <taxon>Insecta</taxon>
        <taxon>Pterygota</taxon>
        <taxon>Neoptera</taxon>
        <taxon>Endopterygota</taxon>
        <taxon>Lepidoptera</taxon>
        <taxon>Glossata</taxon>
        <taxon>Ditrysia</taxon>
        <taxon>Noctuoidea</taxon>
        <taxon>Noctuidae</taxon>
        <taxon>Plusiinae</taxon>
        <taxon>Chrysodeixis</taxon>
    </lineage>
</organism>
<evidence type="ECO:0000313" key="5">
    <source>
        <dbReference type="Proteomes" id="UP001154114"/>
    </source>
</evidence>
<name>A0A9N8PXG0_CHRIL</name>
<keyword evidence="3" id="KW-0819">tRNA processing</keyword>
<dbReference type="PANTHER" id="PTHR13031:SF0">
    <property type="entry name" value="RIBONUCLEASE P PROTEIN SUBUNIT P30"/>
    <property type="match status" value="1"/>
</dbReference>
<dbReference type="InterPro" id="IPR002738">
    <property type="entry name" value="RNase_P_p30"/>
</dbReference>
<dbReference type="GO" id="GO:0008033">
    <property type="term" value="P:tRNA processing"/>
    <property type="evidence" value="ECO:0007669"/>
    <property type="project" value="UniProtKB-KW"/>
</dbReference>
<dbReference type="PANTHER" id="PTHR13031">
    <property type="entry name" value="RIBONUCLEASE P SUBUNIT P30"/>
    <property type="match status" value="1"/>
</dbReference>
<dbReference type="Gene3D" id="3.20.20.140">
    <property type="entry name" value="Metal-dependent hydrolases"/>
    <property type="match status" value="1"/>
</dbReference>
<dbReference type="OrthoDB" id="17948at2759"/>
<dbReference type="GO" id="GO:0003723">
    <property type="term" value="F:RNA binding"/>
    <property type="evidence" value="ECO:0007669"/>
    <property type="project" value="TreeGrafter"/>
</dbReference>
<accession>A0A9N8PXG0</accession>
<dbReference type="InterPro" id="IPR016195">
    <property type="entry name" value="Pol/histidinol_Pase-like"/>
</dbReference>
<proteinExistence type="inferred from homology"/>
<evidence type="ECO:0000256" key="1">
    <source>
        <dbReference type="ARBA" id="ARBA00004123"/>
    </source>
</evidence>
<comment type="subcellular location">
    <subcellularLocation>
        <location evidence="1">Nucleus</location>
    </subcellularLocation>
</comment>
<evidence type="ECO:0000313" key="4">
    <source>
        <dbReference type="EMBL" id="CAD0197252.1"/>
    </source>
</evidence>
<evidence type="ECO:0000256" key="3">
    <source>
        <dbReference type="ARBA" id="ARBA00022694"/>
    </source>
</evidence>
<keyword evidence="5" id="KW-1185">Reference proteome</keyword>
<dbReference type="AlphaFoldDB" id="A0A9N8PXG0"/>
<gene>
    <name evidence="4" type="ORF">CINC_LOCUS11536</name>
</gene>
<dbReference type="Pfam" id="PF01876">
    <property type="entry name" value="RNase_P_p30"/>
    <property type="match status" value="1"/>
</dbReference>
<sequence>MANRNWGFCDLSVSKNFTLEKLNFLDLARYNTVALNTHIEDVGDEPKKKKRKGEAKKDFVPPPIDIPENVVRRTRKLNILQRVTIEFSDSGIAHKLNQSLNLKKYDIVAVIPKTAQAFQYACASMDIDLISFQPESKFPFKITRKLYSMAVDRGIFFEIMYAPTLRDSTARKNIITASQTFHAVGKSRNIVFTSGAENHMQIRDVHDVINFGFALGISAYACLDGVRNNPRRLILKAEARRSGKHYMAITANESDTNDDTDNKTAVDYLLLLFYLQNLYYLLHFMHIY</sequence>
<protein>
    <submittedName>
        <fullName evidence="4">Uncharacterized protein</fullName>
    </submittedName>
</protein>
<dbReference type="SUPFAM" id="SSF89550">
    <property type="entry name" value="PHP domain-like"/>
    <property type="match status" value="1"/>
</dbReference>
<dbReference type="Proteomes" id="UP001154114">
    <property type="component" value="Chromosome 6"/>
</dbReference>
<dbReference type="GO" id="GO:0005655">
    <property type="term" value="C:nucleolar ribonuclease P complex"/>
    <property type="evidence" value="ECO:0007669"/>
    <property type="project" value="TreeGrafter"/>
</dbReference>
<dbReference type="EMBL" id="LR824009">
    <property type="protein sequence ID" value="CAD0197252.1"/>
    <property type="molecule type" value="Genomic_DNA"/>
</dbReference>
<evidence type="ECO:0000256" key="2">
    <source>
        <dbReference type="ARBA" id="ARBA00007331"/>
    </source>
</evidence>
<reference evidence="4" key="1">
    <citation type="submission" date="2021-12" db="EMBL/GenBank/DDBJ databases">
        <authorList>
            <person name="King R."/>
        </authorList>
    </citation>
    <scope>NUCLEOTIDE SEQUENCE</scope>
</reference>